<keyword evidence="2" id="KW-1185">Reference proteome</keyword>
<evidence type="ECO:0000313" key="1">
    <source>
        <dbReference type="EMBL" id="RYC05653.1"/>
    </source>
</evidence>
<dbReference type="InterPro" id="IPR054333">
    <property type="entry name" value="REase-ARP-assoc"/>
</dbReference>
<protein>
    <submittedName>
        <fullName evidence="1">Uncharacterized protein</fullName>
    </submittedName>
</protein>
<dbReference type="OrthoDB" id="1093522at2"/>
<dbReference type="AlphaFoldDB" id="A0A4Q2SKI3"/>
<dbReference type="Proteomes" id="UP000291101">
    <property type="component" value="Unassembled WGS sequence"/>
</dbReference>
<gene>
    <name evidence="1" type="ORF">EUA94_18060</name>
</gene>
<proteinExistence type="predicted"/>
<comment type="caution">
    <text evidence="1">The sequence shown here is derived from an EMBL/GenBank/DDBJ whole genome shotgun (WGS) entry which is preliminary data.</text>
</comment>
<dbReference type="Pfam" id="PF22558">
    <property type="entry name" value="REase-ARP"/>
    <property type="match status" value="1"/>
</dbReference>
<sequence>MNKNPYASEQSKRQIHWLATSETLPFEARAGGTYTDRAGKEHGPLPLFLPLDLVAHNLLPDVRHGALALFAELGIPWHDGVDGGPSNHLRDSQVQCANALFRMVDEPHRIKRAFGHALDIAKVLPIEGERFLTFEYIGPIDYFDEGKGAPRVRGARCTSVDAAFRYRTSRGDVEVALVEWKYTESYLDGHPRTGSDETRRQRYEADFLHAEGPVRSDVVAFTAMLHEPFYQLMRQQMLAHRLEQEGVEGATAVRVLHVLSPANVGYEASLPLPEHRSVGSSVSEVWHTLLRRPDRFVTVDPAVFLHGEITSPEYVERYGHTDTA</sequence>
<dbReference type="EMBL" id="SDWV01000022">
    <property type="protein sequence ID" value="RYC05653.1"/>
    <property type="molecule type" value="Genomic_DNA"/>
</dbReference>
<evidence type="ECO:0000313" key="2">
    <source>
        <dbReference type="Proteomes" id="UP000291101"/>
    </source>
</evidence>
<reference evidence="1 2" key="1">
    <citation type="submission" date="2019-01" db="EMBL/GenBank/DDBJ databases">
        <title>Novel species of Nocardioides.</title>
        <authorList>
            <person name="Liu Q."/>
            <person name="X Y.-H."/>
        </authorList>
    </citation>
    <scope>NUCLEOTIDE SEQUENCE [LARGE SCALE GENOMIC DNA]</scope>
    <source>
        <strain evidence="1 2">HLT2-9</strain>
    </source>
</reference>
<name>A0A4Q2SKI3_9ACTN</name>
<accession>A0A4Q2SKI3</accession>
<dbReference type="RefSeq" id="WP_129428288.1">
    <property type="nucleotide sequence ID" value="NZ_SDWV01000022.1"/>
</dbReference>
<organism evidence="1 2">
    <name type="scientific">Nocardioides zhouii</name>
    <dbReference type="NCBI Taxonomy" id="1168729"/>
    <lineage>
        <taxon>Bacteria</taxon>
        <taxon>Bacillati</taxon>
        <taxon>Actinomycetota</taxon>
        <taxon>Actinomycetes</taxon>
        <taxon>Propionibacteriales</taxon>
        <taxon>Nocardioidaceae</taxon>
        <taxon>Nocardioides</taxon>
    </lineage>
</organism>